<dbReference type="Proteomes" id="UP001610334">
    <property type="component" value="Unassembled WGS sequence"/>
</dbReference>
<evidence type="ECO:0008006" key="3">
    <source>
        <dbReference type="Google" id="ProtNLM"/>
    </source>
</evidence>
<dbReference type="Gene3D" id="3.20.20.70">
    <property type="entry name" value="Aldolase class I"/>
    <property type="match status" value="1"/>
</dbReference>
<dbReference type="InterPro" id="IPR013785">
    <property type="entry name" value="Aldolase_TIM"/>
</dbReference>
<name>A0ABR4GUJ3_9EURO</name>
<evidence type="ECO:0000313" key="2">
    <source>
        <dbReference type="Proteomes" id="UP001610334"/>
    </source>
</evidence>
<reference evidence="1 2" key="1">
    <citation type="submission" date="2024-07" db="EMBL/GenBank/DDBJ databases">
        <title>Section-level genome sequencing and comparative genomics of Aspergillus sections Usti and Cavernicolus.</title>
        <authorList>
            <consortium name="Lawrence Berkeley National Laboratory"/>
            <person name="Nybo J.L."/>
            <person name="Vesth T.C."/>
            <person name="Theobald S."/>
            <person name="Frisvad J.C."/>
            <person name="Larsen T.O."/>
            <person name="Kjaerboelling I."/>
            <person name="Rothschild-Mancinelli K."/>
            <person name="Lyhne E.K."/>
            <person name="Kogle M.E."/>
            <person name="Barry K."/>
            <person name="Clum A."/>
            <person name="Na H."/>
            <person name="Ledsgaard L."/>
            <person name="Lin J."/>
            <person name="Lipzen A."/>
            <person name="Kuo A."/>
            <person name="Riley R."/>
            <person name="Mondo S."/>
            <person name="Labutti K."/>
            <person name="Haridas S."/>
            <person name="Pangalinan J."/>
            <person name="Salamov A.A."/>
            <person name="Simmons B.A."/>
            <person name="Magnuson J.K."/>
            <person name="Chen J."/>
            <person name="Drula E."/>
            <person name="Henrissat B."/>
            <person name="Wiebenga A."/>
            <person name="Lubbers R.J."/>
            <person name="Gomes A.C."/>
            <person name="Makela M.R."/>
            <person name="Stajich J."/>
            <person name="Grigoriev I.V."/>
            <person name="Mortensen U.H."/>
            <person name="De Vries R.P."/>
            <person name="Baker S.E."/>
            <person name="Andersen M.R."/>
        </authorList>
    </citation>
    <scope>NUCLEOTIDE SEQUENCE [LARGE SCALE GENOMIC DNA]</scope>
    <source>
        <strain evidence="1 2">CBS 588.65</strain>
    </source>
</reference>
<organism evidence="1 2">
    <name type="scientific">Aspergillus granulosus</name>
    <dbReference type="NCBI Taxonomy" id="176169"/>
    <lineage>
        <taxon>Eukaryota</taxon>
        <taxon>Fungi</taxon>
        <taxon>Dikarya</taxon>
        <taxon>Ascomycota</taxon>
        <taxon>Pezizomycotina</taxon>
        <taxon>Eurotiomycetes</taxon>
        <taxon>Eurotiomycetidae</taxon>
        <taxon>Eurotiales</taxon>
        <taxon>Aspergillaceae</taxon>
        <taxon>Aspergillus</taxon>
        <taxon>Aspergillus subgen. Nidulantes</taxon>
    </lineage>
</organism>
<accession>A0ABR4GUJ3</accession>
<proteinExistence type="predicted"/>
<sequence>MPIANGDALGRAMNAEFQDYTKALEILEKDYSKDGLDVDTLLDSDKHGALTYNDFLILPGYIGKPPC</sequence>
<evidence type="ECO:0000313" key="1">
    <source>
        <dbReference type="EMBL" id="KAL2802531.1"/>
    </source>
</evidence>
<gene>
    <name evidence="1" type="ORF">BJX63DRAFT_414860</name>
</gene>
<protein>
    <recommendedName>
        <fullName evidence="3">EF-hand domain-containing protein</fullName>
    </recommendedName>
</protein>
<comment type="caution">
    <text evidence="1">The sequence shown here is derived from an EMBL/GenBank/DDBJ whole genome shotgun (WGS) entry which is preliminary data.</text>
</comment>
<keyword evidence="2" id="KW-1185">Reference proteome</keyword>
<dbReference type="EMBL" id="JBFXLT010000177">
    <property type="protein sequence ID" value="KAL2802531.1"/>
    <property type="molecule type" value="Genomic_DNA"/>
</dbReference>